<feature type="domain" description="Netrin receptor UNC5A-D-like N-terminal" evidence="8">
    <location>
        <begin position="7"/>
        <end position="102"/>
    </location>
</feature>
<keyword evidence="5" id="KW-0325">Glycoprotein</keyword>
<keyword evidence="6" id="KW-0393">Immunoglobulin domain</keyword>
<feature type="compositionally biased region" description="Polar residues" evidence="7">
    <location>
        <begin position="110"/>
        <end position="127"/>
    </location>
</feature>
<protein>
    <recommendedName>
        <fullName evidence="8">Netrin receptor UNC5A-D-like N-terminal domain-containing protein</fullName>
    </recommendedName>
</protein>
<organism evidence="9 10">
    <name type="scientific">Mesorhabditis spiculigera</name>
    <dbReference type="NCBI Taxonomy" id="96644"/>
    <lineage>
        <taxon>Eukaryota</taxon>
        <taxon>Metazoa</taxon>
        <taxon>Ecdysozoa</taxon>
        <taxon>Nematoda</taxon>
        <taxon>Chromadorea</taxon>
        <taxon>Rhabditida</taxon>
        <taxon>Rhabditina</taxon>
        <taxon>Rhabditomorpha</taxon>
        <taxon>Rhabditoidea</taxon>
        <taxon>Rhabditidae</taxon>
        <taxon>Mesorhabditinae</taxon>
        <taxon>Mesorhabditis</taxon>
    </lineage>
</organism>
<keyword evidence="3" id="KW-1015">Disulfide bond</keyword>
<accession>A0AA36FS98</accession>
<dbReference type="InterPro" id="IPR057755">
    <property type="entry name" value="UNC5A-D-like_N"/>
</dbReference>
<dbReference type="EMBL" id="CATQJA010001001">
    <property type="protein sequence ID" value="CAJ0565177.1"/>
    <property type="molecule type" value="Genomic_DNA"/>
</dbReference>
<dbReference type="Gene3D" id="2.60.40.10">
    <property type="entry name" value="Immunoglobulins"/>
    <property type="match status" value="1"/>
</dbReference>
<feature type="non-terminal residue" evidence="9">
    <location>
        <position position="1"/>
    </location>
</feature>
<comment type="subcellular location">
    <subcellularLocation>
        <location evidence="1">Membrane</location>
        <topology evidence="1">Single-pass type I membrane protein</topology>
    </subcellularLocation>
</comment>
<keyword evidence="4" id="KW-0675">Receptor</keyword>
<evidence type="ECO:0000256" key="7">
    <source>
        <dbReference type="SAM" id="MobiDB-lite"/>
    </source>
</evidence>
<evidence type="ECO:0000313" key="9">
    <source>
        <dbReference type="EMBL" id="CAJ0565177.1"/>
    </source>
</evidence>
<dbReference type="Proteomes" id="UP001177023">
    <property type="component" value="Unassembled WGS sequence"/>
</dbReference>
<feature type="region of interest" description="Disordered" evidence="7">
    <location>
        <begin position="95"/>
        <end position="127"/>
    </location>
</feature>
<dbReference type="AlphaFoldDB" id="A0AA36FS98"/>
<comment type="caution">
    <text evidence="9">The sequence shown here is derived from an EMBL/GenBank/DDBJ whole genome shotgun (WGS) entry which is preliminary data.</text>
</comment>
<evidence type="ECO:0000256" key="1">
    <source>
        <dbReference type="ARBA" id="ARBA00004479"/>
    </source>
</evidence>
<keyword evidence="2" id="KW-0472">Membrane</keyword>
<name>A0AA36FS98_9BILA</name>
<evidence type="ECO:0000256" key="6">
    <source>
        <dbReference type="ARBA" id="ARBA00023319"/>
    </source>
</evidence>
<evidence type="ECO:0000256" key="2">
    <source>
        <dbReference type="ARBA" id="ARBA00023136"/>
    </source>
</evidence>
<evidence type="ECO:0000259" key="8">
    <source>
        <dbReference type="Pfam" id="PF25609"/>
    </source>
</evidence>
<reference evidence="9" key="1">
    <citation type="submission" date="2023-06" db="EMBL/GenBank/DDBJ databases">
        <authorList>
            <person name="Delattre M."/>
        </authorList>
    </citation>
    <scope>NUCLEOTIDE SEQUENCE</scope>
    <source>
        <strain evidence="9">AF72</strain>
    </source>
</reference>
<proteinExistence type="predicted"/>
<evidence type="ECO:0000256" key="4">
    <source>
        <dbReference type="ARBA" id="ARBA00023170"/>
    </source>
</evidence>
<dbReference type="InterPro" id="IPR013783">
    <property type="entry name" value="Ig-like_fold"/>
</dbReference>
<dbReference type="Pfam" id="PF25609">
    <property type="entry name" value="Unc5_NetrinR_N"/>
    <property type="match status" value="1"/>
</dbReference>
<gene>
    <name evidence="9" type="ORF">MSPICULIGERA_LOCUS3830</name>
</gene>
<evidence type="ECO:0000256" key="3">
    <source>
        <dbReference type="ARBA" id="ARBA00023157"/>
    </source>
</evidence>
<keyword evidence="10" id="KW-1185">Reference proteome</keyword>
<evidence type="ECO:0000256" key="5">
    <source>
        <dbReference type="ARBA" id="ARBA00023180"/>
    </source>
</evidence>
<sequence length="127" mass="14073">MEEVVVVEGPSSGYVVKNRPYLLSCKALNAKKIRFKCNSKWIDESRIENKLGTDPSTQMAFMEGRVEISRAEVEAGFPMEDFSCQCYASRTSDSDVVRSNPARVKPASTPRATAQKCVSRNHQPSGP</sequence>
<evidence type="ECO:0000313" key="10">
    <source>
        <dbReference type="Proteomes" id="UP001177023"/>
    </source>
</evidence>